<keyword evidence="2" id="KW-1185">Reference proteome</keyword>
<dbReference type="GO" id="GO:0042626">
    <property type="term" value="F:ATPase-coupled transmembrane transporter activity"/>
    <property type="evidence" value="ECO:0007669"/>
    <property type="project" value="TreeGrafter"/>
</dbReference>
<dbReference type="InterPro" id="IPR039421">
    <property type="entry name" value="Type_1_exporter"/>
</dbReference>
<dbReference type="InterPro" id="IPR027417">
    <property type="entry name" value="P-loop_NTPase"/>
</dbReference>
<dbReference type="PANTHER" id="PTHR24222:SF76">
    <property type="entry name" value="MYCOBACTIN IMPORT ATP-BINDING_PERMEASE PROTEIN IRTB"/>
    <property type="match status" value="1"/>
</dbReference>
<reference evidence="1 2" key="1">
    <citation type="journal article" date="2019" name="Sci. Rep.">
        <title>Orb-weaving spider Araneus ventricosus genome elucidates the spidroin gene catalogue.</title>
        <authorList>
            <person name="Kono N."/>
            <person name="Nakamura H."/>
            <person name="Ohtoshi R."/>
            <person name="Moran D.A.P."/>
            <person name="Shinohara A."/>
            <person name="Yoshida Y."/>
            <person name="Fujiwara M."/>
            <person name="Mori M."/>
            <person name="Tomita M."/>
            <person name="Arakawa K."/>
        </authorList>
    </citation>
    <scope>NUCLEOTIDE SEQUENCE [LARGE SCALE GENOMIC DNA]</scope>
</reference>
<sequence>VELDGHNVKDLNVGWLRDHIGLVGQEPVLFSTTIAENIKYGKQDATQQEIEEAAKIANVHSFIDTLPK</sequence>
<comment type="caution">
    <text evidence="1">The sequence shown here is derived from an EMBL/GenBank/DDBJ whole genome shotgun (WGS) entry which is preliminary data.</text>
</comment>
<feature type="non-terminal residue" evidence="1">
    <location>
        <position position="1"/>
    </location>
</feature>
<dbReference type="PANTHER" id="PTHR24222">
    <property type="entry name" value="ABC TRANSPORTER B FAMILY"/>
    <property type="match status" value="1"/>
</dbReference>
<dbReference type="OrthoDB" id="6434094at2759"/>
<organism evidence="1 2">
    <name type="scientific">Araneus ventricosus</name>
    <name type="common">Orbweaver spider</name>
    <name type="synonym">Epeira ventricosa</name>
    <dbReference type="NCBI Taxonomy" id="182803"/>
    <lineage>
        <taxon>Eukaryota</taxon>
        <taxon>Metazoa</taxon>
        <taxon>Ecdysozoa</taxon>
        <taxon>Arthropoda</taxon>
        <taxon>Chelicerata</taxon>
        <taxon>Arachnida</taxon>
        <taxon>Araneae</taxon>
        <taxon>Araneomorphae</taxon>
        <taxon>Entelegynae</taxon>
        <taxon>Araneoidea</taxon>
        <taxon>Araneidae</taxon>
        <taxon>Araneus</taxon>
    </lineage>
</organism>
<accession>A0A4Y2PTZ7</accession>
<dbReference type="Gene3D" id="3.40.50.300">
    <property type="entry name" value="P-loop containing nucleotide triphosphate hydrolases"/>
    <property type="match status" value="1"/>
</dbReference>
<feature type="non-terminal residue" evidence="1">
    <location>
        <position position="68"/>
    </location>
</feature>
<proteinExistence type="predicted"/>
<protein>
    <submittedName>
        <fullName evidence="1">Multidrug resistance 49</fullName>
    </submittedName>
</protein>
<evidence type="ECO:0000313" key="2">
    <source>
        <dbReference type="Proteomes" id="UP000499080"/>
    </source>
</evidence>
<gene>
    <name evidence="1" type="primary">Mdr49</name>
    <name evidence="1" type="ORF">AVEN_132524_1</name>
</gene>
<dbReference type="EMBL" id="BGPR01216998">
    <property type="protein sequence ID" value="GBN54333.1"/>
    <property type="molecule type" value="Genomic_DNA"/>
</dbReference>
<dbReference type="Proteomes" id="UP000499080">
    <property type="component" value="Unassembled WGS sequence"/>
</dbReference>
<dbReference type="AlphaFoldDB" id="A0A4Y2PTZ7"/>
<dbReference type="SUPFAM" id="SSF52540">
    <property type="entry name" value="P-loop containing nucleoside triphosphate hydrolases"/>
    <property type="match status" value="1"/>
</dbReference>
<name>A0A4Y2PTZ7_ARAVE</name>
<evidence type="ECO:0000313" key="1">
    <source>
        <dbReference type="EMBL" id="GBN54333.1"/>
    </source>
</evidence>
<dbReference type="GO" id="GO:0005886">
    <property type="term" value="C:plasma membrane"/>
    <property type="evidence" value="ECO:0007669"/>
    <property type="project" value="TreeGrafter"/>
</dbReference>